<gene>
    <name evidence="2" type="ORF">KV110_06270</name>
</gene>
<dbReference type="InterPro" id="IPR005152">
    <property type="entry name" value="Lipase_secreted"/>
</dbReference>
<name>A0ABX8RYU8_NOCIO</name>
<dbReference type="PANTHER" id="PTHR34853:SF1">
    <property type="entry name" value="LIPASE 5"/>
    <property type="match status" value="1"/>
</dbReference>
<evidence type="ECO:0000256" key="1">
    <source>
        <dbReference type="SAM" id="Phobius"/>
    </source>
</evidence>
<keyword evidence="3" id="KW-1185">Reference proteome</keyword>
<feature type="transmembrane region" description="Helical" evidence="1">
    <location>
        <begin position="37"/>
        <end position="56"/>
    </location>
</feature>
<organism evidence="2 3">
    <name type="scientific">Nocardia iowensis</name>
    <dbReference type="NCBI Taxonomy" id="204891"/>
    <lineage>
        <taxon>Bacteria</taxon>
        <taxon>Bacillati</taxon>
        <taxon>Actinomycetota</taxon>
        <taxon>Actinomycetes</taxon>
        <taxon>Mycobacteriales</taxon>
        <taxon>Nocardiaceae</taxon>
        <taxon>Nocardia</taxon>
    </lineage>
</organism>
<dbReference type="Proteomes" id="UP000694257">
    <property type="component" value="Chromosome"/>
</dbReference>
<dbReference type="Pfam" id="PF03583">
    <property type="entry name" value="LIP"/>
    <property type="match status" value="1"/>
</dbReference>
<sequence>MFAAVTHAVVVRPSCRGVVGVGESVTAEIRRKPVHRVPFRIAILLLSVVSVGLLGLPANAQPLYPTPDPDVFYAPPADLAALQPGDVVRTRKIDTGPYVGTTGWQVAFRSTNSMGNPVMGVTTVLLPNGVRNPPLVSYQALINSLGTQCNPSRSLFNGELQDAVGAMLPIGRGWAVSLPDYLGPTAAYGAARLSGMMTLDSVRAVRKVADLGLAESPVALAGYSGGGMATAWAAALQPTYAPELKLAAAVAGGIPADLEEMALALGFEPHPGFGLAFAAAMGLEREYPDKLPISDQLNENGLWFREFTHDACRRFLLFHGAFRSAEQMAASKSLMDNPEARAILRENSLRNYPGIPTVPTYLWQGRFDTLTFFPPVAEVAERYCRAGAPVEFRAYDIAEHMTTAVAGFADAWNYVEARFRGEPAPTTC</sequence>
<keyword evidence="1" id="KW-1133">Transmembrane helix</keyword>
<accession>A0ABX8RYU8</accession>
<reference evidence="2 3" key="1">
    <citation type="submission" date="2021-07" db="EMBL/GenBank/DDBJ databases">
        <title>Whole Genome Sequence of Nocardia Iowensis.</title>
        <authorList>
            <person name="Lamm A."/>
            <person name="Collins-Fairclough A.M."/>
            <person name="Bunk B."/>
            <person name="Sproer C."/>
        </authorList>
    </citation>
    <scope>NUCLEOTIDE SEQUENCE [LARGE SCALE GENOMIC DNA]</scope>
    <source>
        <strain evidence="2 3">NRRL 5646</strain>
    </source>
</reference>
<keyword evidence="1" id="KW-0812">Transmembrane</keyword>
<protein>
    <submittedName>
        <fullName evidence="2">Lipase family protein</fullName>
    </submittedName>
</protein>
<dbReference type="EMBL" id="CP078145">
    <property type="protein sequence ID" value="QXN92731.1"/>
    <property type="molecule type" value="Genomic_DNA"/>
</dbReference>
<evidence type="ECO:0000313" key="2">
    <source>
        <dbReference type="EMBL" id="QXN92731.1"/>
    </source>
</evidence>
<keyword evidence="1" id="KW-0472">Membrane</keyword>
<dbReference type="PIRSF" id="PIRSF029171">
    <property type="entry name" value="Esterase_LipA"/>
    <property type="match status" value="1"/>
</dbReference>
<proteinExistence type="predicted"/>
<evidence type="ECO:0000313" key="3">
    <source>
        <dbReference type="Proteomes" id="UP000694257"/>
    </source>
</evidence>
<dbReference type="PANTHER" id="PTHR34853">
    <property type="match status" value="1"/>
</dbReference>